<dbReference type="SUPFAM" id="SSF53067">
    <property type="entry name" value="Actin-like ATPase domain"/>
    <property type="match status" value="1"/>
</dbReference>
<organism evidence="2 3">
    <name type="scientific">Agrobacterium tumefaciens</name>
    <dbReference type="NCBI Taxonomy" id="358"/>
    <lineage>
        <taxon>Bacteria</taxon>
        <taxon>Pseudomonadati</taxon>
        <taxon>Pseudomonadota</taxon>
        <taxon>Alphaproteobacteria</taxon>
        <taxon>Hyphomicrobiales</taxon>
        <taxon>Rhizobiaceae</taxon>
        <taxon>Rhizobium/Agrobacterium group</taxon>
        <taxon>Agrobacterium</taxon>
        <taxon>Agrobacterium tumefaciens complex</taxon>
    </lineage>
</organism>
<accession>A0AA44F5G3</accession>
<protein>
    <submittedName>
        <fullName evidence="2">ROK family transcriptional regulator</fullName>
    </submittedName>
</protein>
<comment type="caution">
    <text evidence="2">The sequence shown here is derived from an EMBL/GenBank/DDBJ whole genome shotgun (WGS) entry which is preliminary data.</text>
</comment>
<dbReference type="Gene3D" id="1.10.10.10">
    <property type="entry name" value="Winged helix-like DNA-binding domain superfamily/Winged helix DNA-binding domain"/>
    <property type="match status" value="1"/>
</dbReference>
<sequence length="416" mass="44957">MSLMGSNHTYSGRYNRRLVFDLIRSGNGISRRDLVDVTGLKPQTMSNICKDLIDRSVVVETIQQEGARGAPQKKMWVRAEAGCCLGIHVDRDGLLGIVCDLAGRELGRETASASLEDPSDTIRAIADMTQRLRSVTVDRPAWGIGIAMPTLQEAEFEHPVGPPGWDAWSRMPVAEAIEDACGLPTIIENDATAAAVAELRVGSAGGLSHYVHIFVGHGLGAGIINDSMPLQGFWNNAGEIGLLTWPAELANPDAGKQTPFSIDELAAMLSCESKEIARPGALEKLYAQRDSVLMRWLDLNSKRLRLLVSLLENIMDPQTIVVGGHFPPALINSLIDRAYPLLPSVSARSHREIPRLCAGALGPEAAAIGAAMLPLIAHGSPDFRRLSSMRGRSQTIDFERRFDRVAGAPTDDDTSS</sequence>
<comment type="similarity">
    <text evidence="1">Belongs to the ROK (NagC/XylR) family.</text>
</comment>
<gene>
    <name evidence="2" type="ORF">G6M46_12975</name>
</gene>
<dbReference type="PANTHER" id="PTHR18964">
    <property type="entry name" value="ROK (REPRESSOR, ORF, KINASE) FAMILY"/>
    <property type="match status" value="1"/>
</dbReference>
<dbReference type="InterPro" id="IPR036388">
    <property type="entry name" value="WH-like_DNA-bd_sf"/>
</dbReference>
<evidence type="ECO:0000256" key="1">
    <source>
        <dbReference type="ARBA" id="ARBA00006479"/>
    </source>
</evidence>
<dbReference type="InterPro" id="IPR036390">
    <property type="entry name" value="WH_DNA-bd_sf"/>
</dbReference>
<dbReference type="EMBL" id="JAAMAY010000021">
    <property type="protein sequence ID" value="NTC29075.1"/>
    <property type="molecule type" value="Genomic_DNA"/>
</dbReference>
<dbReference type="InterPro" id="IPR043129">
    <property type="entry name" value="ATPase_NBD"/>
</dbReference>
<evidence type="ECO:0000313" key="2">
    <source>
        <dbReference type="EMBL" id="NTC29075.1"/>
    </source>
</evidence>
<reference evidence="2" key="1">
    <citation type="journal article" date="2020" name="Science">
        <title>Unexpected conservation and global transmission of agrobacterial virulence plasmids.</title>
        <authorList>
            <person name="Weisberg A.J."/>
            <person name="Davis E.W. 2nd"/>
            <person name="Tabima J."/>
            <person name="Belcher M.S."/>
            <person name="Miller M."/>
            <person name="Kuo C.H."/>
            <person name="Loper J.E."/>
            <person name="Grunwald N.J."/>
            <person name="Putnam M.L."/>
            <person name="Chang J.H."/>
        </authorList>
    </citation>
    <scope>NUCLEOTIDE SEQUENCE</scope>
    <source>
        <strain evidence="2">17-1853-1a</strain>
    </source>
</reference>
<dbReference type="PANTHER" id="PTHR18964:SF149">
    <property type="entry name" value="BIFUNCTIONAL UDP-N-ACETYLGLUCOSAMINE 2-EPIMERASE_N-ACETYLMANNOSAMINE KINASE"/>
    <property type="match status" value="1"/>
</dbReference>
<dbReference type="Gene3D" id="3.30.420.40">
    <property type="match status" value="2"/>
</dbReference>
<dbReference type="RefSeq" id="WP_065660618.1">
    <property type="nucleotide sequence ID" value="NZ_CP048595.1"/>
</dbReference>
<dbReference type="Pfam" id="PF00480">
    <property type="entry name" value="ROK"/>
    <property type="match status" value="1"/>
</dbReference>
<dbReference type="AlphaFoldDB" id="A0AA44F5G3"/>
<proteinExistence type="inferred from homology"/>
<dbReference type="Proteomes" id="UP000702952">
    <property type="component" value="Unassembled WGS sequence"/>
</dbReference>
<dbReference type="CDD" id="cd23763">
    <property type="entry name" value="ASKHA_ATPase_ROK"/>
    <property type="match status" value="1"/>
</dbReference>
<dbReference type="InterPro" id="IPR000600">
    <property type="entry name" value="ROK"/>
</dbReference>
<dbReference type="SUPFAM" id="SSF46785">
    <property type="entry name" value="Winged helix' DNA-binding domain"/>
    <property type="match status" value="1"/>
</dbReference>
<name>A0AA44F5G3_AGRTU</name>
<evidence type="ECO:0000313" key="3">
    <source>
        <dbReference type="Proteomes" id="UP000702952"/>
    </source>
</evidence>